<dbReference type="GO" id="GO:0000270">
    <property type="term" value="P:peptidoglycan metabolic process"/>
    <property type="evidence" value="ECO:0007669"/>
    <property type="project" value="InterPro"/>
</dbReference>
<dbReference type="EMBL" id="AYKG01000003">
    <property type="protein sequence ID" value="ROO31973.1"/>
    <property type="molecule type" value="Genomic_DNA"/>
</dbReference>
<sequence>MRAFLIYSALVVAGLLPVCQATARVNADAVSAYSDTTRQRFIRALDEARHGAFSAQSDLAYDLRNYPLYPYLTAADLQHELARGADGALDTRINAFLADYPDLPPATKLESVWLDDLADRGRWSEVLNHTQGVDTTTARCRAEAARIGMGRGSLANARALYDVGESQPGACDPIFEWLAGQGALDSGLIRSRAHKAILKGDTGLAQYLTGQASGDAPVIQNWLDLTNNPRGLTQAAPGLDDDIAVHVFKRYVLAAPEAAADALPTLVSRFGIDAAGKYEMQRYVALLFAEEHRPEALLWFARVDHARLDQAEDDHALGWEIRAAIRDQRWPLVIAAINALPPAIAQDEEWRYWKARALAATDQADAARAIYRPLAAERSYHGYLAADALDQDYQFNEQRVPDDAAIAARLDARPGYARARELHALGMDSYAYREWQAMMKALPQDEQMQAARRAYEWRWYARAILTLADADYWNDLDIRYPTPYSDDVRAAAAANDLDPAFVYGIVRTESLFQPTVASPVGARGLMQLMPGTAKLVARQMGRPAPSSSDLNDPRENTTLGARYLADMVDDWAGNLALATASYNAGPGKVAQWLPQANMAPDIWIATIPYTETRQYVQRVMSHMTVFQYRLSESITRLNSRIDSVRPAYPNRKTSF</sequence>
<reference evidence="6 7" key="1">
    <citation type="submission" date="2013-10" db="EMBL/GenBank/DDBJ databases">
        <title>Salinisphaera japonica YTM-1 Genome Sequencing.</title>
        <authorList>
            <person name="Lai Q."/>
            <person name="Li C."/>
            <person name="Shao Z."/>
        </authorList>
    </citation>
    <scope>NUCLEOTIDE SEQUENCE [LARGE SCALE GENOMIC DNA]</scope>
    <source>
        <strain evidence="6 7">YTM-1</strain>
    </source>
</reference>
<dbReference type="GO" id="GO:0008933">
    <property type="term" value="F:peptidoglycan lytic transglycosylase activity"/>
    <property type="evidence" value="ECO:0007669"/>
    <property type="project" value="InterPro"/>
</dbReference>
<feature type="domain" description="Transglycosylase SLT" evidence="4">
    <location>
        <begin position="489"/>
        <end position="597"/>
    </location>
</feature>
<evidence type="ECO:0000256" key="2">
    <source>
        <dbReference type="ARBA" id="ARBA00022729"/>
    </source>
</evidence>
<gene>
    <name evidence="6" type="ORF">SAJA_01975</name>
</gene>
<dbReference type="PANTHER" id="PTHR37423">
    <property type="entry name" value="SOLUBLE LYTIC MUREIN TRANSGLYCOSYLASE-RELATED"/>
    <property type="match status" value="1"/>
</dbReference>
<feature type="signal peptide" evidence="3">
    <location>
        <begin position="1"/>
        <end position="23"/>
    </location>
</feature>
<dbReference type="PROSITE" id="PS00922">
    <property type="entry name" value="TRANSGLYCOSYLASE"/>
    <property type="match status" value="1"/>
</dbReference>
<comment type="similarity">
    <text evidence="1">Belongs to the transglycosylase Slt family.</text>
</comment>
<evidence type="ECO:0000313" key="7">
    <source>
        <dbReference type="Proteomes" id="UP000285310"/>
    </source>
</evidence>
<proteinExistence type="inferred from homology"/>
<protein>
    <recommendedName>
        <fullName evidence="8">Lytic transglycosylase</fullName>
    </recommendedName>
</protein>
<dbReference type="Gene3D" id="1.10.530.10">
    <property type="match status" value="1"/>
</dbReference>
<comment type="caution">
    <text evidence="6">The sequence shown here is derived from an EMBL/GenBank/DDBJ whole genome shotgun (WGS) entry which is preliminary data.</text>
</comment>
<feature type="domain" description="Lytic transglycosylase superhelical linker" evidence="5">
    <location>
        <begin position="411"/>
        <end position="476"/>
    </location>
</feature>
<evidence type="ECO:0000256" key="1">
    <source>
        <dbReference type="ARBA" id="ARBA00007734"/>
    </source>
</evidence>
<dbReference type="InParanoid" id="A0A423Q144"/>
<dbReference type="InterPro" id="IPR000189">
    <property type="entry name" value="Transglyc_AS"/>
</dbReference>
<dbReference type="InterPro" id="IPR037061">
    <property type="entry name" value="Lytic_TGlycoase_superhlx_L_sf"/>
</dbReference>
<name>A0A423Q144_9GAMM</name>
<dbReference type="CDD" id="cd13401">
    <property type="entry name" value="Slt70-like"/>
    <property type="match status" value="1"/>
</dbReference>
<evidence type="ECO:0008006" key="8">
    <source>
        <dbReference type="Google" id="ProtNLM"/>
    </source>
</evidence>
<keyword evidence="7" id="KW-1185">Reference proteome</keyword>
<accession>A0A423Q144</accession>
<evidence type="ECO:0000313" key="6">
    <source>
        <dbReference type="EMBL" id="ROO31973.1"/>
    </source>
</evidence>
<dbReference type="GO" id="GO:0042597">
    <property type="term" value="C:periplasmic space"/>
    <property type="evidence" value="ECO:0007669"/>
    <property type="project" value="InterPro"/>
</dbReference>
<evidence type="ECO:0000259" key="4">
    <source>
        <dbReference type="Pfam" id="PF01464"/>
    </source>
</evidence>
<keyword evidence="2 3" id="KW-0732">Signal</keyword>
<dbReference type="FunCoup" id="A0A423Q144">
    <property type="interactions" value="122"/>
</dbReference>
<dbReference type="Gene3D" id="1.25.20.10">
    <property type="entry name" value="Bacterial muramidases"/>
    <property type="match status" value="1"/>
</dbReference>
<dbReference type="SUPFAM" id="SSF48435">
    <property type="entry name" value="Bacterial muramidases"/>
    <property type="match status" value="1"/>
</dbReference>
<dbReference type="Pfam" id="PF14718">
    <property type="entry name" value="SLT_L"/>
    <property type="match status" value="1"/>
</dbReference>
<dbReference type="GO" id="GO:0004553">
    <property type="term" value="F:hydrolase activity, hydrolyzing O-glycosyl compounds"/>
    <property type="evidence" value="ECO:0007669"/>
    <property type="project" value="InterPro"/>
</dbReference>
<organism evidence="6 7">
    <name type="scientific">Salinisphaera japonica YTM-1</name>
    <dbReference type="NCBI Taxonomy" id="1209778"/>
    <lineage>
        <taxon>Bacteria</taxon>
        <taxon>Pseudomonadati</taxon>
        <taxon>Pseudomonadota</taxon>
        <taxon>Gammaproteobacteria</taxon>
        <taxon>Salinisphaerales</taxon>
        <taxon>Salinisphaeraceae</taxon>
        <taxon>Salinisphaera</taxon>
    </lineage>
</organism>
<dbReference type="InterPro" id="IPR023346">
    <property type="entry name" value="Lysozyme-like_dom_sf"/>
</dbReference>
<dbReference type="SUPFAM" id="SSF53955">
    <property type="entry name" value="Lysozyme-like"/>
    <property type="match status" value="1"/>
</dbReference>
<dbReference type="InterPro" id="IPR008258">
    <property type="entry name" value="Transglycosylase_SLT_dom_1"/>
</dbReference>
<dbReference type="PANTHER" id="PTHR37423:SF5">
    <property type="entry name" value="SOLUBLE LYTIC MUREIN TRANSGLYCOSYLASE"/>
    <property type="match status" value="1"/>
</dbReference>
<evidence type="ECO:0000259" key="5">
    <source>
        <dbReference type="Pfam" id="PF14718"/>
    </source>
</evidence>
<dbReference type="InterPro" id="IPR008939">
    <property type="entry name" value="Lytic_TGlycosylase_superhlx_U"/>
</dbReference>
<evidence type="ECO:0000256" key="3">
    <source>
        <dbReference type="SAM" id="SignalP"/>
    </source>
</evidence>
<feature type="chain" id="PRO_5019252950" description="Lytic transglycosylase" evidence="3">
    <location>
        <begin position="24"/>
        <end position="655"/>
    </location>
</feature>
<dbReference type="Gene3D" id="1.10.1240.20">
    <property type="entry name" value="Lytic transglycosylase, superhelical linker domain"/>
    <property type="match status" value="1"/>
</dbReference>
<dbReference type="GO" id="GO:0016020">
    <property type="term" value="C:membrane"/>
    <property type="evidence" value="ECO:0007669"/>
    <property type="project" value="InterPro"/>
</dbReference>
<dbReference type="Pfam" id="PF01464">
    <property type="entry name" value="SLT"/>
    <property type="match status" value="1"/>
</dbReference>
<dbReference type="Proteomes" id="UP000285310">
    <property type="component" value="Unassembled WGS sequence"/>
</dbReference>
<dbReference type="InterPro" id="IPR012289">
    <property type="entry name" value="Lytic_TGlycosylase_superhlx_L"/>
</dbReference>
<dbReference type="AlphaFoldDB" id="A0A423Q144"/>